<organism evidence="2">
    <name type="scientific">uncultured Spirochaetota bacterium</name>
    <dbReference type="NCBI Taxonomy" id="460511"/>
    <lineage>
        <taxon>Bacteria</taxon>
        <taxon>Pseudomonadati</taxon>
        <taxon>Spirochaetota</taxon>
        <taxon>environmental samples</taxon>
    </lineage>
</organism>
<dbReference type="AlphaFoldDB" id="A0A653A0I3"/>
<dbReference type="SUPFAM" id="SSF46955">
    <property type="entry name" value="Putative DNA-binding domain"/>
    <property type="match status" value="1"/>
</dbReference>
<evidence type="ECO:0000313" key="2">
    <source>
        <dbReference type="EMBL" id="VBB41171.1"/>
    </source>
</evidence>
<gene>
    <name evidence="2" type="ORF">TRIP_E80017</name>
</gene>
<dbReference type="InterPro" id="IPR009061">
    <property type="entry name" value="DNA-bd_dom_put_sf"/>
</dbReference>
<evidence type="ECO:0000259" key="1">
    <source>
        <dbReference type="Pfam" id="PF12728"/>
    </source>
</evidence>
<dbReference type="Pfam" id="PF12728">
    <property type="entry name" value="HTH_17"/>
    <property type="match status" value="1"/>
</dbReference>
<protein>
    <submittedName>
        <fullName evidence="2">DNA binding domain protein, excisionase family (Modular protein)</fullName>
    </submittedName>
</protein>
<dbReference type="InterPro" id="IPR010093">
    <property type="entry name" value="SinI_DNA-bd"/>
</dbReference>
<reference evidence="2" key="1">
    <citation type="submission" date="2018-07" db="EMBL/GenBank/DDBJ databases">
        <authorList>
            <consortium name="Genoscope - CEA"/>
            <person name="William W."/>
        </authorList>
    </citation>
    <scope>NUCLEOTIDE SEQUENCE</scope>
    <source>
        <strain evidence="2">IK1</strain>
    </source>
</reference>
<dbReference type="EMBL" id="UPXP01000037">
    <property type="protein sequence ID" value="VBB41171.1"/>
    <property type="molecule type" value="Genomic_DNA"/>
</dbReference>
<accession>A0A653A0I3</accession>
<feature type="domain" description="Helix-turn-helix" evidence="1">
    <location>
        <begin position="26"/>
        <end position="64"/>
    </location>
</feature>
<name>A0A653A0I3_9SPIR</name>
<sequence length="71" mass="7959">MRSDRSIPMPEISKLFLSRKEALIQMGVSLPTLERRIKDGTIPHIKLGSRVLIPAAALDRMVESAMSERDV</sequence>
<dbReference type="NCBIfam" id="TIGR01764">
    <property type="entry name" value="excise"/>
    <property type="match status" value="1"/>
</dbReference>
<dbReference type="InterPro" id="IPR041657">
    <property type="entry name" value="HTH_17"/>
</dbReference>
<proteinExistence type="predicted"/>
<dbReference type="GO" id="GO:0003677">
    <property type="term" value="F:DNA binding"/>
    <property type="evidence" value="ECO:0007669"/>
    <property type="project" value="InterPro"/>
</dbReference>